<proteinExistence type="predicted"/>
<sequence>MTVVKKWFRDKEYGFLENGDGPDIMVRKADLLNCQFLKVGVQVEFECHPSKTGLTAKKVKLKKAGGGKQGGNGNNGHGNDNRGNKQPFRFGVMQ</sequence>
<evidence type="ECO:0000313" key="2">
    <source>
        <dbReference type="EMBL" id="MCZ0865886.1"/>
    </source>
</evidence>
<name>A0A9J6RMD6_9GAMM</name>
<dbReference type="EMBL" id="JAPTGG010000009">
    <property type="protein sequence ID" value="MCZ0865886.1"/>
    <property type="molecule type" value="Genomic_DNA"/>
</dbReference>
<accession>A0A9J6RMD6</accession>
<dbReference type="InterPro" id="IPR012340">
    <property type="entry name" value="NA-bd_OB-fold"/>
</dbReference>
<feature type="compositionally biased region" description="Gly residues" evidence="1">
    <location>
        <begin position="66"/>
        <end position="76"/>
    </location>
</feature>
<comment type="caution">
    <text evidence="2">The sequence shown here is derived from an EMBL/GenBank/DDBJ whole genome shotgun (WGS) entry which is preliminary data.</text>
</comment>
<reference evidence="2 3" key="1">
    <citation type="submission" date="2022-12" db="EMBL/GenBank/DDBJ databases">
        <title>Dasania phycosphaerae sp. nov., isolated from particulate material of the south coast of Korea.</title>
        <authorList>
            <person name="Jiang Y."/>
        </authorList>
    </citation>
    <scope>NUCLEOTIDE SEQUENCE [LARGE SCALE GENOMIC DNA]</scope>
    <source>
        <strain evidence="2 3">GY-19</strain>
    </source>
</reference>
<evidence type="ECO:0000313" key="3">
    <source>
        <dbReference type="Proteomes" id="UP001069090"/>
    </source>
</evidence>
<dbReference type="Proteomes" id="UP001069090">
    <property type="component" value="Unassembled WGS sequence"/>
</dbReference>
<keyword evidence="3" id="KW-1185">Reference proteome</keyword>
<feature type="region of interest" description="Disordered" evidence="1">
    <location>
        <begin position="62"/>
        <end position="94"/>
    </location>
</feature>
<gene>
    <name evidence="2" type="ORF">O0V09_11775</name>
</gene>
<organism evidence="2 3">
    <name type="scientific">Dasania phycosphaerae</name>
    <dbReference type="NCBI Taxonomy" id="2950436"/>
    <lineage>
        <taxon>Bacteria</taxon>
        <taxon>Pseudomonadati</taxon>
        <taxon>Pseudomonadota</taxon>
        <taxon>Gammaproteobacteria</taxon>
        <taxon>Cellvibrionales</taxon>
        <taxon>Spongiibacteraceae</taxon>
        <taxon>Dasania</taxon>
    </lineage>
</organism>
<protein>
    <submittedName>
        <fullName evidence="2">Cold shock domain-containing protein</fullName>
    </submittedName>
</protein>
<dbReference type="AlphaFoldDB" id="A0A9J6RMD6"/>
<dbReference type="Gene3D" id="2.40.50.140">
    <property type="entry name" value="Nucleic acid-binding proteins"/>
    <property type="match status" value="1"/>
</dbReference>
<dbReference type="SUPFAM" id="SSF50249">
    <property type="entry name" value="Nucleic acid-binding proteins"/>
    <property type="match status" value="1"/>
</dbReference>
<evidence type="ECO:0000256" key="1">
    <source>
        <dbReference type="SAM" id="MobiDB-lite"/>
    </source>
</evidence>